<comment type="similarity">
    <text evidence="2">Belongs to the NPR1-interactor family.</text>
</comment>
<dbReference type="OrthoDB" id="1110691at2759"/>
<evidence type="ECO:0000256" key="4">
    <source>
        <dbReference type="SAM" id="MobiDB-lite"/>
    </source>
</evidence>
<evidence type="ECO:0000256" key="2">
    <source>
        <dbReference type="ARBA" id="ARBA00009937"/>
    </source>
</evidence>
<dbReference type="Pfam" id="PF15699">
    <property type="entry name" value="NPR1_interact"/>
    <property type="match status" value="1"/>
</dbReference>
<feature type="compositionally biased region" description="Basic and acidic residues" evidence="4">
    <location>
        <begin position="44"/>
        <end position="53"/>
    </location>
</feature>
<dbReference type="PANTHER" id="PTHR33669">
    <property type="entry name" value="PROTEIN NEGATIVE REGULATOR OF RESISTANCE"/>
    <property type="match status" value="1"/>
</dbReference>
<proteinExistence type="inferred from homology"/>
<evidence type="ECO:0008006" key="7">
    <source>
        <dbReference type="Google" id="ProtNLM"/>
    </source>
</evidence>
<evidence type="ECO:0000313" key="5">
    <source>
        <dbReference type="EMBL" id="KAD6120266.1"/>
    </source>
</evidence>
<reference evidence="5 6" key="1">
    <citation type="submission" date="2019-05" db="EMBL/GenBank/DDBJ databases">
        <title>Mikania micrantha, genome provides insights into the molecular mechanism of rapid growth.</title>
        <authorList>
            <person name="Liu B."/>
        </authorList>
    </citation>
    <scope>NUCLEOTIDE SEQUENCE [LARGE SCALE GENOMIC DNA]</scope>
    <source>
        <strain evidence="5">NLD-2019</strain>
        <tissue evidence="5">Leaf</tissue>
    </source>
</reference>
<sequence length="115" mass="13954">MRRDGSTWAASLRDDDHTDVDDEKKMEIFYSLIRSFREARDRRKQELAEMEKAKKTRKLHHLQSPSSSPFEKEDFHVSLPNQRHHLPLTQHHEYRNQEHHKREEQDDELNLKLSL</sequence>
<keyword evidence="3" id="KW-0539">Nucleus</keyword>
<gene>
    <name evidence="5" type="ORF">E3N88_11537</name>
</gene>
<keyword evidence="6" id="KW-1185">Reference proteome</keyword>
<accession>A0A5N6PGT1</accession>
<feature type="region of interest" description="Disordered" evidence="4">
    <location>
        <begin position="44"/>
        <end position="115"/>
    </location>
</feature>
<comment type="caution">
    <text evidence="5">The sequence shown here is derived from an EMBL/GenBank/DDBJ whole genome shotgun (WGS) entry which is preliminary data.</text>
</comment>
<dbReference type="AlphaFoldDB" id="A0A5N6PGT1"/>
<dbReference type="GO" id="GO:0005634">
    <property type="term" value="C:nucleus"/>
    <property type="evidence" value="ECO:0007669"/>
    <property type="project" value="UniProtKB-SubCell"/>
</dbReference>
<dbReference type="Proteomes" id="UP000326396">
    <property type="component" value="Linkage Group LG13"/>
</dbReference>
<feature type="compositionally biased region" description="Basic and acidic residues" evidence="4">
    <location>
        <begin position="90"/>
        <end position="104"/>
    </location>
</feature>
<evidence type="ECO:0000313" key="6">
    <source>
        <dbReference type="Proteomes" id="UP000326396"/>
    </source>
</evidence>
<evidence type="ECO:0000256" key="3">
    <source>
        <dbReference type="ARBA" id="ARBA00023242"/>
    </source>
</evidence>
<comment type="subcellular location">
    <subcellularLocation>
        <location evidence="1">Nucleus</location>
    </subcellularLocation>
</comment>
<dbReference type="PANTHER" id="PTHR33669:SF1">
    <property type="entry name" value="PROTEIN NIM1-INTERACTING 1"/>
    <property type="match status" value="1"/>
</dbReference>
<dbReference type="InterPro" id="IPR031425">
    <property type="entry name" value="NPR1/NH1-interacting"/>
</dbReference>
<name>A0A5N6PGT1_9ASTR</name>
<dbReference type="EMBL" id="SZYD01000005">
    <property type="protein sequence ID" value="KAD6120266.1"/>
    <property type="molecule type" value="Genomic_DNA"/>
</dbReference>
<evidence type="ECO:0000256" key="1">
    <source>
        <dbReference type="ARBA" id="ARBA00004123"/>
    </source>
</evidence>
<dbReference type="GO" id="GO:0010112">
    <property type="term" value="P:regulation of systemic acquired resistance"/>
    <property type="evidence" value="ECO:0007669"/>
    <property type="project" value="InterPro"/>
</dbReference>
<organism evidence="5 6">
    <name type="scientific">Mikania micrantha</name>
    <name type="common">bitter vine</name>
    <dbReference type="NCBI Taxonomy" id="192012"/>
    <lineage>
        <taxon>Eukaryota</taxon>
        <taxon>Viridiplantae</taxon>
        <taxon>Streptophyta</taxon>
        <taxon>Embryophyta</taxon>
        <taxon>Tracheophyta</taxon>
        <taxon>Spermatophyta</taxon>
        <taxon>Magnoliopsida</taxon>
        <taxon>eudicotyledons</taxon>
        <taxon>Gunneridae</taxon>
        <taxon>Pentapetalae</taxon>
        <taxon>asterids</taxon>
        <taxon>campanulids</taxon>
        <taxon>Asterales</taxon>
        <taxon>Asteraceae</taxon>
        <taxon>Asteroideae</taxon>
        <taxon>Heliantheae alliance</taxon>
        <taxon>Eupatorieae</taxon>
        <taxon>Mikania</taxon>
    </lineage>
</organism>
<protein>
    <recommendedName>
        <fullName evidence="7">Protein NIM1-INTERACTING 1</fullName>
    </recommendedName>
</protein>
<feature type="region of interest" description="Disordered" evidence="4">
    <location>
        <begin position="1"/>
        <end position="20"/>
    </location>
</feature>